<proteinExistence type="predicted"/>
<dbReference type="EMBL" id="JABDTM020000696">
    <property type="protein sequence ID" value="KAH0822627.1"/>
    <property type="molecule type" value="Genomic_DNA"/>
</dbReference>
<accession>A0A8J6HYM8</accession>
<name>A0A8J6HYM8_TENMO</name>
<reference evidence="1" key="2">
    <citation type="submission" date="2021-08" db="EMBL/GenBank/DDBJ databases">
        <authorList>
            <person name="Eriksson T."/>
        </authorList>
    </citation>
    <scope>NUCLEOTIDE SEQUENCE</scope>
    <source>
        <strain evidence="1">Stoneville</strain>
        <tissue evidence="1">Whole head</tissue>
    </source>
</reference>
<gene>
    <name evidence="1" type="ORF">GEV33_000164</name>
</gene>
<reference evidence="1" key="1">
    <citation type="journal article" date="2020" name="J Insects Food Feed">
        <title>The yellow mealworm (Tenebrio molitor) genome: a resource for the emerging insects as food and feed industry.</title>
        <authorList>
            <person name="Eriksson T."/>
            <person name="Andere A."/>
            <person name="Kelstrup H."/>
            <person name="Emery V."/>
            <person name="Picard C."/>
        </authorList>
    </citation>
    <scope>NUCLEOTIDE SEQUENCE</scope>
    <source>
        <strain evidence="1">Stoneville</strain>
        <tissue evidence="1">Whole head</tissue>
    </source>
</reference>
<keyword evidence="2" id="KW-1185">Reference proteome</keyword>
<evidence type="ECO:0000313" key="1">
    <source>
        <dbReference type="EMBL" id="KAH0822627.1"/>
    </source>
</evidence>
<comment type="caution">
    <text evidence="1">The sequence shown here is derived from an EMBL/GenBank/DDBJ whole genome shotgun (WGS) entry which is preliminary data.</text>
</comment>
<organism evidence="1 2">
    <name type="scientific">Tenebrio molitor</name>
    <name type="common">Yellow mealworm beetle</name>
    <dbReference type="NCBI Taxonomy" id="7067"/>
    <lineage>
        <taxon>Eukaryota</taxon>
        <taxon>Metazoa</taxon>
        <taxon>Ecdysozoa</taxon>
        <taxon>Arthropoda</taxon>
        <taxon>Hexapoda</taxon>
        <taxon>Insecta</taxon>
        <taxon>Pterygota</taxon>
        <taxon>Neoptera</taxon>
        <taxon>Endopterygota</taxon>
        <taxon>Coleoptera</taxon>
        <taxon>Polyphaga</taxon>
        <taxon>Cucujiformia</taxon>
        <taxon>Tenebrionidae</taxon>
        <taxon>Tenebrio</taxon>
    </lineage>
</organism>
<dbReference type="AlphaFoldDB" id="A0A8J6HYM8"/>
<protein>
    <submittedName>
        <fullName evidence="1">Uncharacterized protein</fullName>
    </submittedName>
</protein>
<sequence length="177" mass="19858">MGPWVRISVNADRLKQLLQDPSCATIWVQKSRTVGFRLENHPLTLTHIPPLPKTIGPDVKVSLIRVVSKSAPGPILFLLIRGASSNCFGTDLARPSGYKSRTVEFRLENDSSTWTYVSPLLKPIEMQISLILVTSSNCFRTNLVQPVDYKSQRKSDFVLKIIPRGAKCGRFCSFQKQ</sequence>
<evidence type="ECO:0000313" key="2">
    <source>
        <dbReference type="Proteomes" id="UP000719412"/>
    </source>
</evidence>
<dbReference type="Proteomes" id="UP000719412">
    <property type="component" value="Unassembled WGS sequence"/>
</dbReference>